<dbReference type="EMBL" id="MW306771">
    <property type="protein sequence ID" value="QRK03667.1"/>
    <property type="molecule type" value="Genomic_DNA"/>
</dbReference>
<dbReference type="RefSeq" id="YP_010804988.1">
    <property type="nucleotide sequence ID" value="NC_077097.1"/>
</dbReference>
<keyword evidence="3" id="KW-1185">Reference proteome</keyword>
<accession>A0A891F091</accession>
<proteinExistence type="predicted"/>
<sequence>MSTLKSYFEQVATAFQNQPALWTPGWWYLTINNAILLAKEESSAMDMFHYENLKILIHKISRAWSNCSSRSEITSLESLLQKIGHLLVLTFQTSLSSQIIENVMCYISTSLNKENYSVEICSDSALITIMCTLSIPAPLVVPSVSAVGEKRSHAATSDQDTDTGASSDSGDDETFSVQSYISSSVKGVAKNRGLKEDVKDWRIILKVYNGKKWKKKSGTCWDHWKTRLDMTYEEASPMKSLVDQLVASANVEMDTKKWKKIKKEDLQSGNSYRGKYQNYSKRRQYAR</sequence>
<reference evidence="2" key="1">
    <citation type="journal article" date="2021" name="Viruses">
        <title>Investigating the Diversity and Host Range of Novel Parvoviruses from North American Ducks Using Epidemiology, Phylogenetics, Genome Structure, and Codon Usage Analysis.</title>
        <authorList>
            <person name="Canuti M."/>
            <person name="Verhoeven J.T.P."/>
            <person name="Munro H.J."/>
            <person name="Roul S."/>
            <person name="Ojkic D."/>
            <person name="Robertson G.J."/>
            <person name="Whitney H.G."/>
            <person name="Dufour S.C."/>
            <person name="Lang A.S."/>
        </authorList>
    </citation>
    <scope>NUCLEOTIDE SEQUENCE</scope>
    <source>
        <strain evidence="2">BE8</strain>
    </source>
</reference>
<organism evidence="2 3">
    <name type="scientific">Duck-associated ambidensovirus 1</name>
    <dbReference type="NCBI Taxonomy" id="2810799"/>
    <lineage>
        <taxon>Viruses</taxon>
        <taxon>Monodnaviria</taxon>
        <taxon>Shotokuvirae</taxon>
        <taxon>Cossaviricota</taxon>
        <taxon>Quintoviricetes</taxon>
        <taxon>Piccovirales</taxon>
        <taxon>Parvoviridae</taxon>
        <taxon>Densovirinae</taxon>
        <taxon>Protoambidensovirus</taxon>
        <taxon>Protoambidensovirus incertum1</taxon>
    </lineage>
</organism>
<evidence type="ECO:0000313" key="2">
    <source>
        <dbReference type="EMBL" id="QRK03667.1"/>
    </source>
</evidence>
<dbReference type="GeneID" id="80543834"/>
<protein>
    <submittedName>
        <fullName evidence="2">Nonstructural protein 2</fullName>
    </submittedName>
</protein>
<evidence type="ECO:0000313" key="3">
    <source>
        <dbReference type="Proteomes" id="UP001162093"/>
    </source>
</evidence>
<name>A0A891F091_9VIRU</name>
<dbReference type="Proteomes" id="UP001162093">
    <property type="component" value="Segment"/>
</dbReference>
<gene>
    <name evidence="2" type="primary">NS2</name>
</gene>
<evidence type="ECO:0000256" key="1">
    <source>
        <dbReference type="SAM" id="MobiDB-lite"/>
    </source>
</evidence>
<dbReference type="KEGG" id="vg:80543834"/>
<feature type="region of interest" description="Disordered" evidence="1">
    <location>
        <begin position="151"/>
        <end position="173"/>
    </location>
</feature>
<feature type="compositionally biased region" description="Low complexity" evidence="1">
    <location>
        <begin position="154"/>
        <end position="168"/>
    </location>
</feature>